<evidence type="ECO:0000256" key="1">
    <source>
        <dbReference type="ARBA" id="ARBA00004141"/>
    </source>
</evidence>
<dbReference type="Pfam" id="PF20401">
    <property type="entry name" value="Rhomboid_2"/>
    <property type="match status" value="1"/>
</dbReference>
<comment type="subcellular location">
    <subcellularLocation>
        <location evidence="1">Membrane</location>
        <topology evidence="1">Multi-pass membrane protein</topology>
    </subcellularLocation>
</comment>
<gene>
    <name evidence="5" type="ORF">ACIGXA_35550</name>
</gene>
<dbReference type="GO" id="GO:0008233">
    <property type="term" value="F:peptidase activity"/>
    <property type="evidence" value="ECO:0007669"/>
    <property type="project" value="UniProtKB-KW"/>
</dbReference>
<dbReference type="EMBL" id="JBITYG010000014">
    <property type="protein sequence ID" value="MFI9105834.1"/>
    <property type="molecule type" value="Genomic_DNA"/>
</dbReference>
<sequence length="230" mass="23739">MPILDLPGRRLGAPARRLGTSGARPVIAGRRPRTAGIRPLARRAPWAASAYVAAVQSGAYALRPLPEADREAVLREHSTNVDNLRAGRWHTLLTSAFLVEEPLDPAYGAILLGVLGGAEAVWGSRRTAAVFAFGHLGASLLVYGGLRATDASKETRSAVDVGASYGLNAVLGAAAVSLPHRAARAVAAAGVLGLVVRPLVREGRTFTDVGHLAALLLGLGAGHTGAFTRG</sequence>
<keyword evidence="3" id="KW-1133">Transmembrane helix</keyword>
<dbReference type="GO" id="GO:0006508">
    <property type="term" value="P:proteolysis"/>
    <property type="evidence" value="ECO:0007669"/>
    <property type="project" value="UniProtKB-KW"/>
</dbReference>
<dbReference type="Gene3D" id="1.20.1540.10">
    <property type="entry name" value="Rhomboid-like"/>
    <property type="match status" value="1"/>
</dbReference>
<proteinExistence type="predicted"/>
<evidence type="ECO:0000256" key="4">
    <source>
        <dbReference type="ARBA" id="ARBA00023136"/>
    </source>
</evidence>
<keyword evidence="5" id="KW-0378">Hydrolase</keyword>
<keyword evidence="2" id="KW-0812">Transmembrane</keyword>
<evidence type="ECO:0000313" key="5">
    <source>
        <dbReference type="EMBL" id="MFI9105834.1"/>
    </source>
</evidence>
<evidence type="ECO:0000313" key="6">
    <source>
        <dbReference type="Proteomes" id="UP001614394"/>
    </source>
</evidence>
<organism evidence="5 6">
    <name type="scientific">Streptomyces fildesensis</name>
    <dbReference type="NCBI Taxonomy" id="375757"/>
    <lineage>
        <taxon>Bacteria</taxon>
        <taxon>Bacillati</taxon>
        <taxon>Actinomycetota</taxon>
        <taxon>Actinomycetes</taxon>
        <taxon>Kitasatosporales</taxon>
        <taxon>Streptomycetaceae</taxon>
        <taxon>Streptomyces</taxon>
    </lineage>
</organism>
<dbReference type="EC" id="3.4.21.105" evidence="5"/>
<accession>A0ABW8CHA5</accession>
<evidence type="ECO:0000256" key="3">
    <source>
        <dbReference type="ARBA" id="ARBA00022989"/>
    </source>
</evidence>
<evidence type="ECO:0000256" key="2">
    <source>
        <dbReference type="ARBA" id="ARBA00022692"/>
    </source>
</evidence>
<reference evidence="5 6" key="1">
    <citation type="submission" date="2024-10" db="EMBL/GenBank/DDBJ databases">
        <title>The Natural Products Discovery Center: Release of the First 8490 Sequenced Strains for Exploring Actinobacteria Biosynthetic Diversity.</title>
        <authorList>
            <person name="Kalkreuter E."/>
            <person name="Kautsar S.A."/>
            <person name="Yang D."/>
            <person name="Bader C.D."/>
            <person name="Teijaro C.N."/>
            <person name="Fluegel L."/>
            <person name="Davis C.M."/>
            <person name="Simpson J.R."/>
            <person name="Lauterbach L."/>
            <person name="Steele A.D."/>
            <person name="Gui C."/>
            <person name="Meng S."/>
            <person name="Li G."/>
            <person name="Viehrig K."/>
            <person name="Ye F."/>
            <person name="Su P."/>
            <person name="Kiefer A.F."/>
            <person name="Nichols A."/>
            <person name="Cepeda A.J."/>
            <person name="Yan W."/>
            <person name="Fan B."/>
            <person name="Jiang Y."/>
            <person name="Adhikari A."/>
            <person name="Zheng C.-J."/>
            <person name="Schuster L."/>
            <person name="Cowan T.M."/>
            <person name="Smanski M.J."/>
            <person name="Chevrette M.G."/>
            <person name="De Carvalho L.P.S."/>
            <person name="Shen B."/>
        </authorList>
    </citation>
    <scope>NUCLEOTIDE SEQUENCE [LARGE SCALE GENOMIC DNA]</scope>
    <source>
        <strain evidence="5 6">NPDC053399</strain>
    </source>
</reference>
<dbReference type="RefSeq" id="WP_399656834.1">
    <property type="nucleotide sequence ID" value="NZ_JBITYG010000014.1"/>
</dbReference>
<keyword evidence="4" id="KW-0472">Membrane</keyword>
<dbReference type="Proteomes" id="UP001614394">
    <property type="component" value="Unassembled WGS sequence"/>
</dbReference>
<name>A0ABW8CHA5_9ACTN</name>
<dbReference type="InterPro" id="IPR035952">
    <property type="entry name" value="Rhomboid-like_sf"/>
</dbReference>
<comment type="caution">
    <text evidence="5">The sequence shown here is derived from an EMBL/GenBank/DDBJ whole genome shotgun (WGS) entry which is preliminary data.</text>
</comment>
<dbReference type="SUPFAM" id="SSF144091">
    <property type="entry name" value="Rhomboid-like"/>
    <property type="match status" value="1"/>
</dbReference>
<protein>
    <submittedName>
        <fullName evidence="5">Rhomboid family intramembrane serine protease</fullName>
        <ecNumber evidence="5">3.4.21.105</ecNumber>
    </submittedName>
</protein>
<keyword evidence="5" id="KW-0645">Protease</keyword>
<dbReference type="InterPro" id="IPR046862">
    <property type="entry name" value="Rhomboid_2"/>
</dbReference>
<keyword evidence="6" id="KW-1185">Reference proteome</keyword>